<feature type="domain" description="TNFR-Cys" evidence="3">
    <location>
        <begin position="38"/>
        <end position="80"/>
    </location>
</feature>
<dbReference type="RefSeq" id="XP_026226404.1">
    <property type="nucleotide sequence ID" value="XM_026370619.1"/>
</dbReference>
<evidence type="ECO:0000313" key="4">
    <source>
        <dbReference type="Ensembl" id="ENSATEP00000065727.1"/>
    </source>
</evidence>
<feature type="disulfide bond" evidence="1">
    <location>
        <begin position="15"/>
        <end position="28"/>
    </location>
</feature>
<dbReference type="GO" id="GO:0009897">
    <property type="term" value="C:external side of plasma membrane"/>
    <property type="evidence" value="ECO:0007669"/>
    <property type="project" value="TreeGrafter"/>
</dbReference>
<dbReference type="InterPro" id="IPR008063">
    <property type="entry name" value="Fas_rcpt"/>
</dbReference>
<keyword evidence="2" id="KW-0472">Membrane</keyword>
<feature type="domain" description="TNFR-Cys" evidence="3">
    <location>
        <begin position="2"/>
        <end position="36"/>
    </location>
</feature>
<dbReference type="PANTHER" id="PTHR46875">
    <property type="entry name" value="TUMOR NECROSIS FACTOR RECEPTOR SUPERFAMILY MEMBER 5"/>
    <property type="match status" value="1"/>
</dbReference>
<protein>
    <recommendedName>
        <fullName evidence="3">TNFR-Cys domain-containing protein</fullName>
    </recommendedName>
</protein>
<evidence type="ECO:0000313" key="5">
    <source>
        <dbReference type="Proteomes" id="UP000265040"/>
    </source>
</evidence>
<organism evidence="4 5">
    <name type="scientific">Anabas testudineus</name>
    <name type="common">Climbing perch</name>
    <name type="synonym">Anthias testudineus</name>
    <dbReference type="NCBI Taxonomy" id="64144"/>
    <lineage>
        <taxon>Eukaryota</taxon>
        <taxon>Metazoa</taxon>
        <taxon>Chordata</taxon>
        <taxon>Craniata</taxon>
        <taxon>Vertebrata</taxon>
        <taxon>Euteleostomi</taxon>
        <taxon>Actinopterygii</taxon>
        <taxon>Neopterygii</taxon>
        <taxon>Teleostei</taxon>
        <taxon>Neoteleostei</taxon>
        <taxon>Acanthomorphata</taxon>
        <taxon>Anabantaria</taxon>
        <taxon>Anabantiformes</taxon>
        <taxon>Anabantoidei</taxon>
        <taxon>Anabantidae</taxon>
        <taxon>Anabas</taxon>
    </lineage>
</organism>
<dbReference type="OMA" id="CEHCLPV"/>
<feature type="domain" description="TNFR-Cys" evidence="3">
    <location>
        <begin position="81"/>
        <end position="120"/>
    </location>
</feature>
<keyword evidence="1" id="KW-1015">Disulfide bond</keyword>
<dbReference type="OrthoDB" id="9950067at2759"/>
<feature type="transmembrane region" description="Helical" evidence="2">
    <location>
        <begin position="173"/>
        <end position="197"/>
    </location>
</feature>
<dbReference type="Proteomes" id="UP000265040">
    <property type="component" value="Chromosome 16"/>
</dbReference>
<dbReference type="GeneID" id="113169303"/>
<dbReference type="GO" id="GO:0002768">
    <property type="term" value="P:immune response-regulating cell surface receptor signaling pathway"/>
    <property type="evidence" value="ECO:0007669"/>
    <property type="project" value="TreeGrafter"/>
</dbReference>
<feature type="disulfide bond" evidence="1">
    <location>
        <begin position="102"/>
        <end position="120"/>
    </location>
</feature>
<dbReference type="GO" id="GO:0035631">
    <property type="term" value="C:CD40 receptor complex"/>
    <property type="evidence" value="ECO:0007669"/>
    <property type="project" value="TreeGrafter"/>
</dbReference>
<dbReference type="PROSITE" id="PS00652">
    <property type="entry name" value="TNFR_NGFR_1"/>
    <property type="match status" value="1"/>
</dbReference>
<feature type="disulfide bond" evidence="1">
    <location>
        <begin position="18"/>
        <end position="36"/>
    </location>
</feature>
<sequence length="310" mass="33679">MTCLSGKYSTNGKCCDQCPAGQYVKDVCNATKSTVCATCKEGHFTATTNGLTTCHICRVCSFDNKQVNSQNCTTTADTVCECIPGYYCSNKNCDHCLKVTECPVGEGVKTPATRTSDTVCVECGNGTYSNVTDSISGCKPHIRCEDFGRELKTQGTHKADAICGNFIHNNCPWILPAGLWAGLVVTALILFAIVIYWRAKCRSYRSRSPSVPVTLVDMASAVKPLDLPLPDTKLNGHCQESCAMEDFKIPLFSQDENLVNCSMDSSLPITPLKVSVSFAEPDYINNGGGYCSSNFLRTHSEPQEDEWCGT</sequence>
<evidence type="ECO:0000259" key="3">
    <source>
        <dbReference type="PROSITE" id="PS50050"/>
    </source>
</evidence>
<reference evidence="4" key="1">
    <citation type="submission" date="2021-04" db="EMBL/GenBank/DDBJ databases">
        <authorList>
            <consortium name="Wellcome Sanger Institute Data Sharing"/>
        </authorList>
    </citation>
    <scope>NUCLEOTIDE SEQUENCE [LARGE SCALE GENOMIC DNA]</scope>
</reference>
<dbReference type="PANTHER" id="PTHR46875:SF2">
    <property type="entry name" value="TUMOR NECROSIS FACTOR RECEPTOR SUPERFAMILY MEMBER 5-LIKE ISOFORM X1"/>
    <property type="match status" value="1"/>
</dbReference>
<keyword evidence="2" id="KW-1133">Transmembrane helix</keyword>
<dbReference type="GO" id="GO:0004888">
    <property type="term" value="F:transmembrane signaling receptor activity"/>
    <property type="evidence" value="ECO:0007669"/>
    <property type="project" value="InterPro"/>
</dbReference>
<feature type="disulfide bond" evidence="1">
    <location>
        <begin position="39"/>
        <end position="54"/>
    </location>
</feature>
<dbReference type="PROSITE" id="PS50050">
    <property type="entry name" value="TNFR_NGFR_2"/>
    <property type="match status" value="3"/>
</dbReference>
<dbReference type="GO" id="GO:0006955">
    <property type="term" value="P:immune response"/>
    <property type="evidence" value="ECO:0007669"/>
    <property type="project" value="InterPro"/>
</dbReference>
<comment type="caution">
    <text evidence="1">Lacks conserved residue(s) required for the propagation of feature annotation.</text>
</comment>
<keyword evidence="5" id="KW-1185">Reference proteome</keyword>
<accession>A0A7N6FJC1</accession>
<feature type="repeat" description="TNFR-Cys" evidence="1">
    <location>
        <begin position="38"/>
        <end position="80"/>
    </location>
</feature>
<dbReference type="GO" id="GO:0006915">
    <property type="term" value="P:apoptotic process"/>
    <property type="evidence" value="ECO:0007669"/>
    <property type="project" value="InterPro"/>
</dbReference>
<dbReference type="SUPFAM" id="SSF57586">
    <property type="entry name" value="TNF receptor-like"/>
    <property type="match status" value="2"/>
</dbReference>
<dbReference type="AlphaFoldDB" id="A0A7N6FJC1"/>
<proteinExistence type="predicted"/>
<dbReference type="InterPro" id="IPR001368">
    <property type="entry name" value="TNFR/NGFR_Cys_rich_reg"/>
</dbReference>
<dbReference type="InterPro" id="IPR052135">
    <property type="entry name" value="TNFRSF5"/>
</dbReference>
<dbReference type="PRINTS" id="PR01680">
    <property type="entry name" value="TNFACTORR6"/>
</dbReference>
<dbReference type="SMART" id="SM00208">
    <property type="entry name" value="TNFR"/>
    <property type="match status" value="4"/>
</dbReference>
<dbReference type="InParanoid" id="A0A7N6FJC1"/>
<dbReference type="Gene3D" id="2.10.50.10">
    <property type="entry name" value="Tumor Necrosis Factor Receptor, subunit A, domain 2"/>
    <property type="match status" value="3"/>
</dbReference>
<reference evidence="4" key="3">
    <citation type="submission" date="2025-09" db="UniProtKB">
        <authorList>
            <consortium name="Ensembl"/>
        </authorList>
    </citation>
    <scope>IDENTIFICATION</scope>
</reference>
<dbReference type="Ensembl" id="ENSATET00000066053.2">
    <property type="protein sequence ID" value="ENSATEP00000065727.1"/>
    <property type="gene ID" value="ENSATEG00000027269.2"/>
</dbReference>
<reference evidence="4" key="2">
    <citation type="submission" date="2025-08" db="UniProtKB">
        <authorList>
            <consortium name="Ensembl"/>
        </authorList>
    </citation>
    <scope>IDENTIFICATION</scope>
</reference>
<evidence type="ECO:0000256" key="1">
    <source>
        <dbReference type="PROSITE-ProRule" id="PRU00206"/>
    </source>
</evidence>
<name>A0A7N6FJC1_ANATE</name>
<feature type="repeat" description="TNFR-Cys" evidence="1">
    <location>
        <begin position="2"/>
        <end position="36"/>
    </location>
</feature>
<keyword evidence="2" id="KW-0812">Transmembrane</keyword>
<feature type="repeat" description="TNFR-Cys" evidence="1">
    <location>
        <begin position="81"/>
        <end position="120"/>
    </location>
</feature>
<dbReference type="Pfam" id="PF00020">
    <property type="entry name" value="TNFR_c6"/>
    <property type="match status" value="3"/>
</dbReference>
<dbReference type="GeneTree" id="ENSGT00950000183126"/>
<evidence type="ECO:0000256" key="2">
    <source>
        <dbReference type="SAM" id="Phobius"/>
    </source>
</evidence>